<feature type="domain" description="Transposable element P transposase-like GTP-binding insertion" evidence="1">
    <location>
        <begin position="1"/>
        <end position="61"/>
    </location>
</feature>
<dbReference type="Pfam" id="PF21788">
    <property type="entry name" value="TNP-like_GBD"/>
    <property type="match status" value="1"/>
</dbReference>
<evidence type="ECO:0000313" key="2">
    <source>
        <dbReference type="EMBL" id="JAR91787.1"/>
    </source>
</evidence>
<proteinExistence type="predicted"/>
<organism evidence="2">
    <name type="scientific">Ixodes ricinus</name>
    <name type="common">Common tick</name>
    <name type="synonym">Acarus ricinus</name>
    <dbReference type="NCBI Taxonomy" id="34613"/>
    <lineage>
        <taxon>Eukaryota</taxon>
        <taxon>Metazoa</taxon>
        <taxon>Ecdysozoa</taxon>
        <taxon>Arthropoda</taxon>
        <taxon>Chelicerata</taxon>
        <taxon>Arachnida</taxon>
        <taxon>Acari</taxon>
        <taxon>Parasitiformes</taxon>
        <taxon>Ixodida</taxon>
        <taxon>Ixodoidea</taxon>
        <taxon>Ixodidae</taxon>
        <taxon>Ixodinae</taxon>
        <taxon>Ixodes</taxon>
    </lineage>
</organism>
<sequence length="392" mass="44154">MSVRPAVQIFSPPVTAALQYMKDQAGHTCDIEFASVGPTVEFIKMMCKWFAVMDVSNTRQHIHKNDPDSRHFSDVDDARLEWLEVTFLEYLKKLKTESHPDNFFSKETYHALVLTTTSNVECIRFLLAERKFIFVLTRKFSSDPIEALFGLLRRTAGNNDAMDMTSVICGLEKMLKTGIVSSSAQSNVNCSTSFCSTKGISSDVTQNSSRPAKSFFPSAAEERLQELCTTPRQWLPNPEVASLALIGGYLARVVTEKVSCEDCINLVEKPKGNAPVDGLIEYQDRGGLKYPTKELIMVLIGLKRFVDIMLFHRKAIAKPLEASVERAVAVLVDLPVLVCSNRDPKHRRTFLELLVRKFVKPLLSNHALNITDKNFVAKMYLKKPLSRKVLKM</sequence>
<dbReference type="EMBL" id="GEGO01003617">
    <property type="protein sequence ID" value="JAR91787.1"/>
    <property type="molecule type" value="Transcribed_RNA"/>
</dbReference>
<dbReference type="PANTHER" id="PTHR48257">
    <property type="match status" value="1"/>
</dbReference>
<accession>A0A147BLW6</accession>
<dbReference type="PANTHER" id="PTHR48257:SF1">
    <property type="match status" value="1"/>
</dbReference>
<reference evidence="2" key="1">
    <citation type="journal article" date="2018" name="PLoS Negl. Trop. Dis.">
        <title>Sialome diversity of ticks revealed by RNAseq of single tick salivary glands.</title>
        <authorList>
            <person name="Perner J."/>
            <person name="Kropackova S."/>
            <person name="Kopacek P."/>
            <person name="Ribeiro J.M."/>
        </authorList>
    </citation>
    <scope>NUCLEOTIDE SEQUENCE</scope>
    <source>
        <strain evidence="2">Siblings of single egg batch collected in Ceske Budejovice</strain>
        <tissue evidence="2">Salivary glands</tissue>
    </source>
</reference>
<name>A0A147BLW6_IXORI</name>
<evidence type="ECO:0000259" key="1">
    <source>
        <dbReference type="Pfam" id="PF21788"/>
    </source>
</evidence>
<dbReference type="AlphaFoldDB" id="A0A147BLW6"/>
<dbReference type="InterPro" id="IPR048366">
    <property type="entry name" value="TNP-like_GBD"/>
</dbReference>
<protein>
    <recommendedName>
        <fullName evidence="1">Transposable element P transposase-like GTP-binding insertion domain-containing protein</fullName>
    </recommendedName>
</protein>